<dbReference type="FunFam" id="3.40.50.10990:FF:000001">
    <property type="entry name" value="Riboflavin biosynthesis protein RibBA"/>
    <property type="match status" value="1"/>
</dbReference>
<dbReference type="NCBIfam" id="TIGR00506">
    <property type="entry name" value="ribB"/>
    <property type="match status" value="1"/>
</dbReference>
<evidence type="ECO:0000256" key="12">
    <source>
        <dbReference type="ARBA" id="ARBA00043932"/>
    </source>
</evidence>
<dbReference type="CDD" id="cd00641">
    <property type="entry name" value="GTP_cyclohydro2"/>
    <property type="match status" value="1"/>
</dbReference>
<comment type="similarity">
    <text evidence="5">In the N-terminal section; belongs to the DHBP synthase family.</text>
</comment>
<feature type="binding site" evidence="14">
    <location>
        <position position="366"/>
    </location>
    <ligand>
        <name>GTP</name>
        <dbReference type="ChEBI" id="CHEBI:37565"/>
    </ligand>
</feature>
<dbReference type="PIRSF" id="PIRSF001259">
    <property type="entry name" value="RibA"/>
    <property type="match status" value="1"/>
</dbReference>
<comment type="cofactor">
    <cofactor evidence="14">
        <name>Zn(2+)</name>
        <dbReference type="ChEBI" id="CHEBI:29105"/>
    </cofactor>
    <text evidence="14">Binds 1 zinc ion per subunit.</text>
</comment>
<evidence type="ECO:0000256" key="10">
    <source>
        <dbReference type="ARBA" id="ARBA00022833"/>
    </source>
</evidence>
<dbReference type="InterPro" id="IPR032677">
    <property type="entry name" value="GTP_cyclohydro_II"/>
</dbReference>
<name>A0AAE6V5J7_9MICO</name>
<feature type="binding site" evidence="14">
    <location>
        <begin position="266"/>
        <end position="270"/>
    </location>
    <ligand>
        <name>GTP</name>
        <dbReference type="ChEBI" id="CHEBI:37565"/>
    </ligand>
</feature>
<dbReference type="GO" id="GO:0005525">
    <property type="term" value="F:GTP binding"/>
    <property type="evidence" value="ECO:0007669"/>
    <property type="project" value="UniProtKB-KW"/>
</dbReference>
<evidence type="ECO:0000259" key="15">
    <source>
        <dbReference type="Pfam" id="PF00925"/>
    </source>
</evidence>
<keyword evidence="11 14" id="KW-0342">GTP-binding</keyword>
<comment type="function">
    <text evidence="2">Catalyzes the conversion of D-ribulose 5-phosphate to formate and 3,4-dihydroxy-2-butanone 4-phosphate.</text>
</comment>
<feature type="domain" description="GTP cyclohydrolase II" evidence="15">
    <location>
        <begin position="224"/>
        <end position="387"/>
    </location>
</feature>
<evidence type="ECO:0000256" key="7">
    <source>
        <dbReference type="ARBA" id="ARBA00022723"/>
    </source>
</evidence>
<dbReference type="Pfam" id="PF00926">
    <property type="entry name" value="DHBP_synthase"/>
    <property type="match status" value="1"/>
</dbReference>
<dbReference type="SUPFAM" id="SSF55821">
    <property type="entry name" value="YrdC/RibB"/>
    <property type="match status" value="1"/>
</dbReference>
<keyword evidence="10 14" id="KW-0862">Zinc</keyword>
<dbReference type="GO" id="GO:0008686">
    <property type="term" value="F:3,4-dihydroxy-2-butanone-4-phosphate synthase activity"/>
    <property type="evidence" value="ECO:0007669"/>
    <property type="project" value="UniProtKB-EC"/>
</dbReference>
<keyword evidence="6 14" id="KW-0686">Riboflavin biosynthesis</keyword>
<feature type="binding site" evidence="14">
    <location>
        <position position="271"/>
    </location>
    <ligand>
        <name>Zn(2+)</name>
        <dbReference type="ChEBI" id="CHEBI:29105"/>
        <note>catalytic</note>
    </ligand>
</feature>
<dbReference type="Gene3D" id="3.40.50.10990">
    <property type="entry name" value="GTP cyclohydrolase II"/>
    <property type="match status" value="1"/>
</dbReference>
<dbReference type="HAMAP" id="MF_00179">
    <property type="entry name" value="RibA"/>
    <property type="match status" value="1"/>
</dbReference>
<feature type="binding site" evidence="14">
    <location>
        <position position="331"/>
    </location>
    <ligand>
        <name>GTP</name>
        <dbReference type="ChEBI" id="CHEBI:37565"/>
    </ligand>
</feature>
<organism evidence="16 17">
    <name type="scientific">Rathayibacter tanaceti</name>
    <dbReference type="NCBI Taxonomy" id="1671680"/>
    <lineage>
        <taxon>Bacteria</taxon>
        <taxon>Bacillati</taxon>
        <taxon>Actinomycetota</taxon>
        <taxon>Actinomycetes</taxon>
        <taxon>Micrococcales</taxon>
        <taxon>Microbacteriaceae</taxon>
        <taxon>Rathayibacter</taxon>
    </lineage>
</organism>
<evidence type="ECO:0000256" key="5">
    <source>
        <dbReference type="ARBA" id="ARBA00005520"/>
    </source>
</evidence>
<feature type="binding site" evidence="14">
    <location>
        <position position="287"/>
    </location>
    <ligand>
        <name>GTP</name>
        <dbReference type="ChEBI" id="CHEBI:37565"/>
    </ligand>
</feature>
<proteinExistence type="inferred from homology"/>
<protein>
    <recommendedName>
        <fullName evidence="14">GTP cyclohydrolase-2</fullName>
        <ecNumber evidence="14">3.5.4.25</ecNumber>
    </recommendedName>
    <alternativeName>
        <fullName evidence="14">GTP cyclohydrolase II</fullName>
    </alternativeName>
</protein>
<keyword evidence="7 14" id="KW-0479">Metal-binding</keyword>
<keyword evidence="8 14" id="KW-0547">Nucleotide-binding</keyword>
<feature type="active site" description="Nucleophile" evidence="14">
    <location>
        <position position="345"/>
    </location>
</feature>
<dbReference type="NCBIfam" id="TIGR00505">
    <property type="entry name" value="ribA"/>
    <property type="match status" value="1"/>
</dbReference>
<keyword evidence="9 14" id="KW-0378">Hydrolase</keyword>
<dbReference type="EMBL" id="CP047186">
    <property type="protein sequence ID" value="QHC54933.1"/>
    <property type="molecule type" value="Genomic_DNA"/>
</dbReference>
<comment type="catalytic activity">
    <reaction evidence="13 14">
        <text>GTP + 4 H2O = 2,5-diamino-6-hydroxy-4-(5-phosphoribosylamino)-pyrimidine + formate + 2 phosphate + 3 H(+)</text>
        <dbReference type="Rhea" id="RHEA:23704"/>
        <dbReference type="ChEBI" id="CHEBI:15377"/>
        <dbReference type="ChEBI" id="CHEBI:15378"/>
        <dbReference type="ChEBI" id="CHEBI:15740"/>
        <dbReference type="ChEBI" id="CHEBI:37565"/>
        <dbReference type="ChEBI" id="CHEBI:43474"/>
        <dbReference type="ChEBI" id="CHEBI:58614"/>
        <dbReference type="EC" id="3.5.4.25"/>
    </reaction>
</comment>
<evidence type="ECO:0000256" key="11">
    <source>
        <dbReference type="ARBA" id="ARBA00023134"/>
    </source>
</evidence>
<comment type="pathway">
    <text evidence="4">Cofactor biosynthesis; riboflavin biosynthesis; 2-hydroxy-3-oxobutyl phosphate from D-ribulose 5-phosphate: step 1/1.</text>
</comment>
<gene>
    <name evidence="14 16" type="primary">ribA</name>
    <name evidence="16" type="ORF">GSU10_04255</name>
</gene>
<feature type="binding site" evidence="14">
    <location>
        <position position="282"/>
    </location>
    <ligand>
        <name>Zn(2+)</name>
        <dbReference type="ChEBI" id="CHEBI:29105"/>
        <note>catalytic</note>
    </ligand>
</feature>
<comment type="pathway">
    <text evidence="3 14">Cofactor biosynthesis; riboflavin biosynthesis; 5-amino-6-(D-ribitylamino)uracil from GTP: step 1/4.</text>
</comment>
<dbReference type="Proteomes" id="UP000465031">
    <property type="component" value="Chromosome"/>
</dbReference>
<accession>A0AAE6V5J7</accession>
<reference evidence="17" key="1">
    <citation type="submission" date="2019-12" db="EMBL/GenBank/DDBJ databases">
        <title>Complete and draft genome sequences of new strains and members of some known species of the genus Rathayibacter isolated from plants.</title>
        <authorList>
            <person name="Tarlachkov S.V."/>
            <person name="Starodumova I.P."/>
            <person name="Dorofeeva L.V."/>
            <person name="Prisyazhnaya N.V."/>
            <person name="Leyn S."/>
            <person name="Zlamal J."/>
            <person name="Elan M."/>
            <person name="Osterman A.L."/>
            <person name="Nadler S."/>
            <person name="Subbotin S.A."/>
            <person name="Evtushenko L.I."/>
        </authorList>
    </citation>
    <scope>NUCLEOTIDE SEQUENCE [LARGE SCALE GENOMIC DNA]</scope>
    <source>
        <strain evidence="17">VKM Ac-2761</strain>
    </source>
</reference>
<comment type="similarity">
    <text evidence="14">Belongs to the GTP cyclohydrolase II family.</text>
</comment>
<dbReference type="EC" id="3.5.4.25" evidence="14"/>
<evidence type="ECO:0000256" key="9">
    <source>
        <dbReference type="ARBA" id="ARBA00022801"/>
    </source>
</evidence>
<dbReference type="RefSeq" id="WP_132504488.1">
    <property type="nucleotide sequence ID" value="NZ_CP047186.1"/>
</dbReference>
<dbReference type="NCBIfam" id="NF001591">
    <property type="entry name" value="PRK00393.1"/>
    <property type="match status" value="1"/>
</dbReference>
<dbReference type="KEGG" id="rte:GSU10_04255"/>
<dbReference type="GO" id="GO:0003935">
    <property type="term" value="F:GTP cyclohydrolase II activity"/>
    <property type="evidence" value="ECO:0007669"/>
    <property type="project" value="UniProtKB-UniRule"/>
</dbReference>
<evidence type="ECO:0000256" key="3">
    <source>
        <dbReference type="ARBA" id="ARBA00004853"/>
    </source>
</evidence>
<dbReference type="InterPro" id="IPR017945">
    <property type="entry name" value="DHBP_synth_RibB-like_a/b_dom"/>
</dbReference>
<evidence type="ECO:0000256" key="6">
    <source>
        <dbReference type="ARBA" id="ARBA00022619"/>
    </source>
</evidence>
<evidence type="ECO:0000256" key="4">
    <source>
        <dbReference type="ARBA" id="ARBA00004904"/>
    </source>
</evidence>
<evidence type="ECO:0000256" key="14">
    <source>
        <dbReference type="HAMAP-Rule" id="MF_00179"/>
    </source>
</evidence>
<evidence type="ECO:0000313" key="16">
    <source>
        <dbReference type="EMBL" id="QHC54933.1"/>
    </source>
</evidence>
<evidence type="ECO:0000313" key="17">
    <source>
        <dbReference type="Proteomes" id="UP000465031"/>
    </source>
</evidence>
<evidence type="ECO:0000256" key="8">
    <source>
        <dbReference type="ARBA" id="ARBA00022741"/>
    </source>
</evidence>
<sequence length="440" mass="46769">MSLASIPEAVEALRAGRPIIVADDEGRENEGDVIVSAQLASQETIAWMVRHSSGFICAPMTNEIADRLALPLMVVENEDPRGTAYTLSVDAADRLSTGISASDRAHTLRVLADPEATPAGLHRPGHILPLRAVDGGVRERDGHTEAAVDLMKLAGLYPVGAISEIVAEDGEMMRLPGLIALGEREGVPVTTVAALVAYLQEFHCDTEVPVSVSVPESPRVSFEVETTVPTTHGPFRIRAYRDRQTGADHVAILAGDLGAGRPALVRVHSECLTGEAFGSLKCECGPQLDAALDTIQRDGGVVVYLRGHEGRGIGLINKLRAYRLQEDGLDTLDANLALGLPADSRDYGAAVGILEDIGLGEVRLLTNNPEKVRQLTDRGIVVTERVPLVVGVGAFNEGYLETKRDRMGHALDRVLDPDHLDAGIPGLTLDAGIAGATTKE</sequence>
<comment type="catalytic activity">
    <reaction evidence="1">
        <text>D-ribulose 5-phosphate = (2S)-2-hydroxy-3-oxobutyl phosphate + formate + H(+)</text>
        <dbReference type="Rhea" id="RHEA:18457"/>
        <dbReference type="ChEBI" id="CHEBI:15378"/>
        <dbReference type="ChEBI" id="CHEBI:15740"/>
        <dbReference type="ChEBI" id="CHEBI:58121"/>
        <dbReference type="ChEBI" id="CHEBI:58830"/>
        <dbReference type="EC" id="4.1.99.12"/>
    </reaction>
</comment>
<evidence type="ECO:0000256" key="1">
    <source>
        <dbReference type="ARBA" id="ARBA00000141"/>
    </source>
</evidence>
<dbReference type="GO" id="GO:0008270">
    <property type="term" value="F:zinc ion binding"/>
    <property type="evidence" value="ECO:0007669"/>
    <property type="project" value="UniProtKB-UniRule"/>
</dbReference>
<dbReference type="Gene3D" id="3.90.870.10">
    <property type="entry name" value="DHBP synthase"/>
    <property type="match status" value="1"/>
</dbReference>
<dbReference type="InterPro" id="IPR000926">
    <property type="entry name" value="RibA"/>
</dbReference>
<evidence type="ECO:0000256" key="2">
    <source>
        <dbReference type="ARBA" id="ARBA00002284"/>
    </source>
</evidence>
<dbReference type="PANTHER" id="PTHR21327:SF18">
    <property type="entry name" value="3,4-DIHYDROXY-2-BUTANONE 4-PHOSPHATE SYNTHASE"/>
    <property type="match status" value="1"/>
</dbReference>
<evidence type="ECO:0000256" key="13">
    <source>
        <dbReference type="ARBA" id="ARBA00049295"/>
    </source>
</evidence>
<feature type="active site" description="Proton acceptor" evidence="14">
    <location>
        <position position="343"/>
    </location>
</feature>
<comment type="function">
    <text evidence="12 14">Catalyzes the conversion of GTP to 2,5-diamino-6-ribosylamino-4(3H)-pyrimidinone 5'-phosphate (DARP), formate and pyrophosphate.</text>
</comment>
<dbReference type="PANTHER" id="PTHR21327">
    <property type="entry name" value="GTP CYCLOHYDROLASE II-RELATED"/>
    <property type="match status" value="1"/>
</dbReference>
<dbReference type="Pfam" id="PF00925">
    <property type="entry name" value="GTP_cyclohydro2"/>
    <property type="match status" value="1"/>
</dbReference>
<dbReference type="InterPro" id="IPR000422">
    <property type="entry name" value="DHBP_synthase_RibB"/>
</dbReference>
<dbReference type="GO" id="GO:0005829">
    <property type="term" value="C:cytosol"/>
    <property type="evidence" value="ECO:0007669"/>
    <property type="project" value="TreeGrafter"/>
</dbReference>
<feature type="binding site" evidence="14">
    <location>
        <position position="371"/>
    </location>
    <ligand>
        <name>GTP</name>
        <dbReference type="ChEBI" id="CHEBI:37565"/>
    </ligand>
</feature>
<feature type="binding site" evidence="14">
    <location>
        <position position="284"/>
    </location>
    <ligand>
        <name>Zn(2+)</name>
        <dbReference type="ChEBI" id="CHEBI:29105"/>
        <note>catalytic</note>
    </ligand>
</feature>
<dbReference type="AlphaFoldDB" id="A0AAE6V5J7"/>
<dbReference type="SUPFAM" id="SSF142695">
    <property type="entry name" value="RibA-like"/>
    <property type="match status" value="1"/>
</dbReference>
<dbReference type="InterPro" id="IPR036144">
    <property type="entry name" value="RibA-like_sf"/>
</dbReference>
<feature type="binding site" evidence="14">
    <location>
        <begin position="309"/>
        <end position="311"/>
    </location>
    <ligand>
        <name>GTP</name>
        <dbReference type="ChEBI" id="CHEBI:37565"/>
    </ligand>
</feature>
<dbReference type="GO" id="GO:0009231">
    <property type="term" value="P:riboflavin biosynthetic process"/>
    <property type="evidence" value="ECO:0007669"/>
    <property type="project" value="UniProtKB-UniRule"/>
</dbReference>